<dbReference type="PANTHER" id="PTHR46481">
    <property type="entry name" value="ZINC FINGER BED DOMAIN-CONTAINING PROTEIN 4"/>
    <property type="match status" value="1"/>
</dbReference>
<feature type="domain" description="HAT C-terminal dimerisation" evidence="6">
    <location>
        <begin position="342"/>
        <end position="431"/>
    </location>
</feature>
<proteinExistence type="predicted"/>
<keyword evidence="3" id="KW-0863">Zinc-finger</keyword>
<gene>
    <name evidence="7" type="primary">TRA1_22</name>
    <name evidence="7" type="ORF">Bhyg_02944</name>
</gene>
<evidence type="ECO:0000256" key="4">
    <source>
        <dbReference type="ARBA" id="ARBA00022833"/>
    </source>
</evidence>
<reference evidence="7" key="1">
    <citation type="submission" date="2022-07" db="EMBL/GenBank/DDBJ databases">
        <authorList>
            <person name="Trinca V."/>
            <person name="Uliana J.V.C."/>
            <person name="Torres T.T."/>
            <person name="Ward R.J."/>
            <person name="Monesi N."/>
        </authorList>
    </citation>
    <scope>NUCLEOTIDE SEQUENCE</scope>
    <source>
        <strain evidence="7">HSMRA1968</strain>
        <tissue evidence="7">Whole embryos</tissue>
    </source>
</reference>
<organism evidence="7 8">
    <name type="scientific">Pseudolycoriella hygida</name>
    <dbReference type="NCBI Taxonomy" id="35572"/>
    <lineage>
        <taxon>Eukaryota</taxon>
        <taxon>Metazoa</taxon>
        <taxon>Ecdysozoa</taxon>
        <taxon>Arthropoda</taxon>
        <taxon>Hexapoda</taxon>
        <taxon>Insecta</taxon>
        <taxon>Pterygota</taxon>
        <taxon>Neoptera</taxon>
        <taxon>Endopterygota</taxon>
        <taxon>Diptera</taxon>
        <taxon>Nematocera</taxon>
        <taxon>Sciaroidea</taxon>
        <taxon>Sciaridae</taxon>
        <taxon>Pseudolycoriella</taxon>
    </lineage>
</organism>
<name>A0A9Q0NDK2_9DIPT</name>
<evidence type="ECO:0000313" key="8">
    <source>
        <dbReference type="Proteomes" id="UP001151699"/>
    </source>
</evidence>
<dbReference type="OrthoDB" id="8067060at2759"/>
<dbReference type="InterPro" id="IPR052035">
    <property type="entry name" value="ZnF_BED_domain_contain"/>
</dbReference>
<comment type="subcellular location">
    <subcellularLocation>
        <location evidence="1">Nucleus</location>
    </subcellularLocation>
</comment>
<evidence type="ECO:0000313" key="7">
    <source>
        <dbReference type="EMBL" id="KAJ6647721.1"/>
    </source>
</evidence>
<dbReference type="SUPFAM" id="SSF53098">
    <property type="entry name" value="Ribonuclease H-like"/>
    <property type="match status" value="1"/>
</dbReference>
<dbReference type="GO" id="GO:0046983">
    <property type="term" value="F:protein dimerization activity"/>
    <property type="evidence" value="ECO:0007669"/>
    <property type="project" value="InterPro"/>
</dbReference>
<keyword evidence="5" id="KW-0539">Nucleus</keyword>
<evidence type="ECO:0000256" key="3">
    <source>
        <dbReference type="ARBA" id="ARBA00022771"/>
    </source>
</evidence>
<dbReference type="InterPro" id="IPR008906">
    <property type="entry name" value="HATC_C_dom"/>
</dbReference>
<dbReference type="GO" id="GO:0005634">
    <property type="term" value="C:nucleus"/>
    <property type="evidence" value="ECO:0007669"/>
    <property type="project" value="UniProtKB-SubCell"/>
</dbReference>
<sequence length="463" mass="53006">MLVLGVTTDNAYNMDTMFDELEKLFNEAGIIFESKNQRIRCIAHIMTLSCQAMIRYVGDGDTAEYPSDEEESDEEDESAKTKVLPVVAKLRKGVVAIRNSPQRREVLARQCIAADMEPKVVLRDVRTRWNATHTMMQRAKDLKQPFDLTLRSIPKLRQYVLGEVEWQKIDELLHLLAPFKEATEMLSNEHSPTVAVYQVLFDHLQQFKSVNSEPSEPSSKRMKRNTPNVPIKPPWLIEAAERGLEKLEKYYPTSDGLVYIVNTVLDPRCKLVWYKATGWPKDWIDYSRKAITELYKSKYKPKTANEDETTKTASTIEPKKHLFKDLFMHQMKNYQKSATDDELKTYLSESVVDPELLVKEKTGIDGVLGWWKIHQKEFPSLAKMAKDYLPAAGTGVPVERLFSSGPDVMSNKQQRMHPETIRMRVCLKAWLKSKNSFNDDILAAIAHKLGVDDGDANQLYASG</sequence>
<dbReference type="EMBL" id="WJQU01000001">
    <property type="protein sequence ID" value="KAJ6647721.1"/>
    <property type="molecule type" value="Genomic_DNA"/>
</dbReference>
<keyword evidence="8" id="KW-1185">Reference proteome</keyword>
<keyword evidence="4" id="KW-0862">Zinc</keyword>
<accession>A0A9Q0NDK2</accession>
<evidence type="ECO:0000256" key="1">
    <source>
        <dbReference type="ARBA" id="ARBA00004123"/>
    </source>
</evidence>
<keyword evidence="2" id="KW-0479">Metal-binding</keyword>
<dbReference type="GO" id="GO:0008270">
    <property type="term" value="F:zinc ion binding"/>
    <property type="evidence" value="ECO:0007669"/>
    <property type="project" value="UniProtKB-KW"/>
</dbReference>
<dbReference type="PANTHER" id="PTHR46481:SF10">
    <property type="entry name" value="ZINC FINGER BED DOMAIN-CONTAINING PROTEIN 39"/>
    <property type="match status" value="1"/>
</dbReference>
<dbReference type="Pfam" id="PF05699">
    <property type="entry name" value="Dimer_Tnp_hAT"/>
    <property type="match status" value="1"/>
</dbReference>
<evidence type="ECO:0000256" key="2">
    <source>
        <dbReference type="ARBA" id="ARBA00022723"/>
    </source>
</evidence>
<dbReference type="InterPro" id="IPR012337">
    <property type="entry name" value="RNaseH-like_sf"/>
</dbReference>
<dbReference type="AlphaFoldDB" id="A0A9Q0NDK2"/>
<dbReference type="Proteomes" id="UP001151699">
    <property type="component" value="Chromosome A"/>
</dbReference>
<comment type="caution">
    <text evidence="7">The sequence shown here is derived from an EMBL/GenBank/DDBJ whole genome shotgun (WGS) entry which is preliminary data.</text>
</comment>
<evidence type="ECO:0000256" key="5">
    <source>
        <dbReference type="ARBA" id="ARBA00023242"/>
    </source>
</evidence>
<evidence type="ECO:0000259" key="6">
    <source>
        <dbReference type="Pfam" id="PF05699"/>
    </source>
</evidence>
<protein>
    <submittedName>
        <fullName evidence="7">AC transposase</fullName>
    </submittedName>
</protein>